<keyword evidence="2" id="KW-1185">Reference proteome</keyword>
<organism evidence="1 2">
    <name type="scientific">Neolentinus lepideus HHB14362 ss-1</name>
    <dbReference type="NCBI Taxonomy" id="1314782"/>
    <lineage>
        <taxon>Eukaryota</taxon>
        <taxon>Fungi</taxon>
        <taxon>Dikarya</taxon>
        <taxon>Basidiomycota</taxon>
        <taxon>Agaricomycotina</taxon>
        <taxon>Agaricomycetes</taxon>
        <taxon>Gloeophyllales</taxon>
        <taxon>Gloeophyllaceae</taxon>
        <taxon>Neolentinus</taxon>
    </lineage>
</organism>
<name>A0A165NZT6_9AGAM</name>
<dbReference type="InParanoid" id="A0A165NZT6"/>
<protein>
    <submittedName>
        <fullName evidence="1">Uncharacterized protein</fullName>
    </submittedName>
</protein>
<sequence>MTVRQAGHEPNSGAGQGNFDDRLVLLFCQSLKAQQDVGKVTSALIAVKDKLEVVEEKVNQTWRPTEAQEKLLRNLIKHFFVQPQYSYLTVTGLVEDYIQAYAITIRLGLYQKDATMRNVVTTFIHKAYHDIKSNLRKAVFTSITKRTPLDKFVKKIIQDYHLPQLPSNSPQNILAAMALLRDIAFPLAGKENTRGADTGFWREVEKKLEDLTKEMGLESRSTDAWLDWEVSIIDADNTHFTRHLVATAPALQPQAIAVSGMVGAQLLPLGGESSDASDVMNGEVDISTMNLAATAGA</sequence>
<gene>
    <name evidence="1" type="ORF">NEOLEDRAFT_1182643</name>
</gene>
<accession>A0A165NZT6</accession>
<evidence type="ECO:0000313" key="1">
    <source>
        <dbReference type="EMBL" id="KZT20334.1"/>
    </source>
</evidence>
<dbReference type="EMBL" id="KV425622">
    <property type="protein sequence ID" value="KZT20334.1"/>
    <property type="molecule type" value="Genomic_DNA"/>
</dbReference>
<evidence type="ECO:0000313" key="2">
    <source>
        <dbReference type="Proteomes" id="UP000076761"/>
    </source>
</evidence>
<dbReference type="Proteomes" id="UP000076761">
    <property type="component" value="Unassembled WGS sequence"/>
</dbReference>
<reference evidence="1 2" key="1">
    <citation type="journal article" date="2016" name="Mol. Biol. Evol.">
        <title>Comparative Genomics of Early-Diverging Mushroom-Forming Fungi Provides Insights into the Origins of Lignocellulose Decay Capabilities.</title>
        <authorList>
            <person name="Nagy L.G."/>
            <person name="Riley R."/>
            <person name="Tritt A."/>
            <person name="Adam C."/>
            <person name="Daum C."/>
            <person name="Floudas D."/>
            <person name="Sun H."/>
            <person name="Yadav J.S."/>
            <person name="Pangilinan J."/>
            <person name="Larsson K.H."/>
            <person name="Matsuura K."/>
            <person name="Barry K."/>
            <person name="Labutti K."/>
            <person name="Kuo R."/>
            <person name="Ohm R.A."/>
            <person name="Bhattacharya S.S."/>
            <person name="Shirouzu T."/>
            <person name="Yoshinaga Y."/>
            <person name="Martin F.M."/>
            <person name="Grigoriev I.V."/>
            <person name="Hibbett D.S."/>
        </authorList>
    </citation>
    <scope>NUCLEOTIDE SEQUENCE [LARGE SCALE GENOMIC DNA]</scope>
    <source>
        <strain evidence="1 2">HHB14362 ss-1</strain>
    </source>
</reference>
<proteinExistence type="predicted"/>
<dbReference type="OrthoDB" id="3266438at2759"/>
<dbReference type="AlphaFoldDB" id="A0A165NZT6"/>